<feature type="domain" description="DUF397" evidence="2">
    <location>
        <begin position="27"/>
        <end position="80"/>
    </location>
</feature>
<feature type="region of interest" description="Disordered" evidence="1">
    <location>
        <begin position="1"/>
        <end position="20"/>
    </location>
</feature>
<evidence type="ECO:0000256" key="1">
    <source>
        <dbReference type="SAM" id="MobiDB-lite"/>
    </source>
</evidence>
<protein>
    <recommendedName>
        <fullName evidence="2">DUF397 domain-containing protein</fullName>
    </recommendedName>
</protein>
<reference evidence="4" key="1">
    <citation type="journal article" date="2019" name="Int. J. Syst. Evol. Microbiol.">
        <title>The Global Catalogue of Microorganisms (GCM) 10K type strain sequencing project: providing services to taxonomists for standard genome sequencing and annotation.</title>
        <authorList>
            <consortium name="The Broad Institute Genomics Platform"/>
            <consortium name="The Broad Institute Genome Sequencing Center for Infectious Disease"/>
            <person name="Wu L."/>
            <person name="Ma J."/>
        </authorList>
    </citation>
    <scope>NUCLEOTIDE SEQUENCE [LARGE SCALE GENOMIC DNA]</scope>
    <source>
        <strain evidence="4">JCM 16001</strain>
    </source>
</reference>
<accession>A0ABP4TL39</accession>
<comment type="caution">
    <text evidence="3">The sequence shown here is derived from an EMBL/GenBank/DDBJ whole genome shotgun (WGS) entry which is preliminary data.</text>
</comment>
<keyword evidence="4" id="KW-1185">Reference proteome</keyword>
<dbReference type="Pfam" id="PF04149">
    <property type="entry name" value="DUF397"/>
    <property type="match status" value="1"/>
</dbReference>
<gene>
    <name evidence="3" type="ORF">GCM10009830_40760</name>
</gene>
<organism evidence="3 4">
    <name type="scientific">Glycomyces endophyticus</name>
    <dbReference type="NCBI Taxonomy" id="480996"/>
    <lineage>
        <taxon>Bacteria</taxon>
        <taxon>Bacillati</taxon>
        <taxon>Actinomycetota</taxon>
        <taxon>Actinomycetes</taxon>
        <taxon>Glycomycetales</taxon>
        <taxon>Glycomycetaceae</taxon>
        <taxon>Glycomyces</taxon>
    </lineage>
</organism>
<dbReference type="InterPro" id="IPR007278">
    <property type="entry name" value="DUF397"/>
</dbReference>
<evidence type="ECO:0000313" key="4">
    <source>
        <dbReference type="Proteomes" id="UP001499851"/>
    </source>
</evidence>
<sequence>MRSATAWRKSTRSSGTDSNNCVECRQTWRKSTRSSGTSDSNCVEARATAGSFEVRDSKLGGESPIFVLAAADFTGLISAAGR</sequence>
<dbReference type="RefSeq" id="WP_344490348.1">
    <property type="nucleotide sequence ID" value="NZ_BAAAQF010000021.1"/>
</dbReference>
<proteinExistence type="predicted"/>
<dbReference type="Proteomes" id="UP001499851">
    <property type="component" value="Unassembled WGS sequence"/>
</dbReference>
<name>A0ABP4TL39_9ACTN</name>
<dbReference type="EMBL" id="BAAAQF010000021">
    <property type="protein sequence ID" value="GAA1689046.1"/>
    <property type="molecule type" value="Genomic_DNA"/>
</dbReference>
<evidence type="ECO:0000313" key="3">
    <source>
        <dbReference type="EMBL" id="GAA1689046.1"/>
    </source>
</evidence>
<evidence type="ECO:0000259" key="2">
    <source>
        <dbReference type="Pfam" id="PF04149"/>
    </source>
</evidence>